<dbReference type="PANTHER" id="PTHR10046">
    <property type="entry name" value="ATP DEPENDENT LON PROTEASE FAMILY MEMBER"/>
    <property type="match status" value="1"/>
</dbReference>
<dbReference type="Pfam" id="PF13654">
    <property type="entry name" value="AAA_32"/>
    <property type="match status" value="1"/>
</dbReference>
<comment type="catalytic activity">
    <reaction evidence="2">
        <text>Hydrolysis of proteins in presence of ATP.</text>
        <dbReference type="EC" id="3.4.21.53"/>
    </reaction>
</comment>
<protein>
    <recommendedName>
        <fullName evidence="2">endopeptidase La</fullName>
        <ecNumber evidence="2">3.4.21.53</ecNumber>
    </recommendedName>
</protein>
<dbReference type="GO" id="GO:0006508">
    <property type="term" value="P:proteolysis"/>
    <property type="evidence" value="ECO:0007669"/>
    <property type="project" value="UniProtKB-KW"/>
</dbReference>
<evidence type="ECO:0000313" key="6">
    <source>
        <dbReference type="Proteomes" id="UP000243640"/>
    </source>
</evidence>
<dbReference type="OrthoDB" id="9758568at2"/>
<dbReference type="EMBL" id="SODO01000001">
    <property type="protein sequence ID" value="TDW62057.1"/>
    <property type="molecule type" value="Genomic_DNA"/>
</dbReference>
<dbReference type="InterPro" id="IPR014721">
    <property type="entry name" value="Ribsml_uS5_D2-typ_fold_subgr"/>
</dbReference>
<feature type="active site" evidence="2">
    <location>
        <position position="647"/>
    </location>
</feature>
<evidence type="ECO:0000313" key="7">
    <source>
        <dbReference type="Proteomes" id="UP000295058"/>
    </source>
</evidence>
<evidence type="ECO:0000256" key="2">
    <source>
        <dbReference type="PROSITE-ProRule" id="PRU01122"/>
    </source>
</evidence>
<dbReference type="Proteomes" id="UP000295058">
    <property type="component" value="Unassembled WGS sequence"/>
</dbReference>
<dbReference type="Proteomes" id="UP000243640">
    <property type="component" value="Unassembled WGS sequence"/>
</dbReference>
<dbReference type="PROSITE" id="PS51786">
    <property type="entry name" value="LON_PROTEOLYTIC"/>
    <property type="match status" value="1"/>
</dbReference>
<sequence length="797" mass="88721">MTAISPLDPHRLYRACDEALFSFSTTDELSDSGALVGQEQLLEALSFGTGIRRQGFNIYMMAPESCNRHTLIHRFLSGRAESEAVPADWCYVHGFEEAIKPELLRLPAGGGRRFRASLERLVEELLQVIPAIFQTEEYHHRLDELNQQLVERQATAMNEIKALAGAEKVALLKTPTGFTLAPQKKKDVLDAQQFHQLPEGERAAMEQAIERVEARLQDVLQQFPLWKRETQQHIQWLNEEMIMFAGGNLIDELRREYAGCEPAIQHLEAIQQDLSGNVNVLLAHMREGELPASLLTRYRLNLLVDNADMQGAPVVYEDWPNLARLMGRVEHHVEQGALLTDFTLIRAGALHRANGGYLILDVQRLLQQPMVWEILKRALYAREIRIESPENVYSLASTVSLEPEPVPLDLKVILIGDRRFYYLLAAHDPDFGKLFKVQADYNDDIEVSNESLQRYARFIGWLARQQDLRPLTRCGVARVIEYAGRLASDQQRLSALTEHLTDLLQEANYLTENNSQAHIDGEAVERALTTARKRAARIHRRMEESILRGSKLIDTEGCVVGQVNGLTVLDLGNYRFGQPARITATARLGTGSVLDIEREVKLSGAIHAKAMLILSRFLSQRYAAEGPMPVSASLAFEQSYGMIEGDSASIAECCALISAMGEVPVNQALAVTGSINQFGRVQPIGGVNEKIEGFFDVCRARGLAPGQGVIIPAANLDNLMLNREVRQAVAEGQFCVYAVTEMDEALALLTGLSAGEADNNGNYPAHSVNGRVKLRLARLAEVQKKQQEDPGTEEKAP</sequence>
<dbReference type="InterPro" id="IPR046844">
    <property type="entry name" value="Lon-like_helical"/>
</dbReference>
<feature type="active site" evidence="2">
    <location>
        <position position="690"/>
    </location>
</feature>
<dbReference type="EC" id="3.4.21.53" evidence="2"/>
<dbReference type="Pfam" id="PF05362">
    <property type="entry name" value="Lon_C"/>
    <property type="match status" value="1"/>
</dbReference>
<evidence type="ECO:0000313" key="4">
    <source>
        <dbReference type="EMBL" id="OYD26286.1"/>
    </source>
</evidence>
<dbReference type="InterPro" id="IPR020568">
    <property type="entry name" value="Ribosomal_Su5_D2-typ_SF"/>
</dbReference>
<comment type="caution">
    <text evidence="4">The sequence shown here is derived from an EMBL/GenBank/DDBJ whole genome shotgun (WGS) entry which is preliminary data.</text>
</comment>
<dbReference type="PRINTS" id="PR00830">
    <property type="entry name" value="ENDOLAPTASE"/>
</dbReference>
<name>A0A235CPC5_9GAMM</name>
<evidence type="ECO:0000259" key="3">
    <source>
        <dbReference type="PROSITE" id="PS51786"/>
    </source>
</evidence>
<dbReference type="InterPro" id="IPR046843">
    <property type="entry name" value="LonB_AAA-LID"/>
</dbReference>
<keyword evidence="1 2" id="KW-0645">Protease</keyword>
<keyword evidence="7" id="KW-1185">Reference proteome</keyword>
<dbReference type="EMBL" id="NQJF01000001">
    <property type="protein sequence ID" value="OYD26286.1"/>
    <property type="molecule type" value="Genomic_DNA"/>
</dbReference>
<reference evidence="5 7" key="2">
    <citation type="submission" date="2019-03" db="EMBL/GenBank/DDBJ databases">
        <title>Genomic Encyclopedia of Archaeal and Bacterial Type Strains, Phase II (KMG-II): from individual species to whole genera.</title>
        <authorList>
            <person name="Goeker M."/>
        </authorList>
    </citation>
    <scope>NUCLEOTIDE SEQUENCE [LARGE SCALE GENOMIC DNA]</scope>
    <source>
        <strain evidence="5 7">DSM 15594</strain>
    </source>
</reference>
<dbReference type="Gene3D" id="3.40.50.300">
    <property type="entry name" value="P-loop containing nucleotide triphosphate hydrolases"/>
    <property type="match status" value="2"/>
</dbReference>
<comment type="similarity">
    <text evidence="2">Belongs to the peptidase S16 family.</text>
</comment>
<gene>
    <name evidence="4" type="ORF">B6S09_01515</name>
    <name evidence="5" type="ORF">LY04_00108</name>
</gene>
<dbReference type="InterPro" id="IPR041699">
    <property type="entry name" value="AAA_32"/>
</dbReference>
<dbReference type="InterPro" id="IPR027065">
    <property type="entry name" value="Lon_Prtase"/>
</dbReference>
<feature type="domain" description="Lon proteolytic" evidence="3">
    <location>
        <begin position="557"/>
        <end position="752"/>
    </location>
</feature>
<dbReference type="RefSeq" id="WP_094276728.1">
    <property type="nucleotide sequence ID" value="NZ_NQJF01000001.1"/>
</dbReference>
<dbReference type="Pfam" id="PF20436">
    <property type="entry name" value="LonB_AAA-LID"/>
    <property type="match status" value="1"/>
</dbReference>
<dbReference type="GO" id="GO:0005524">
    <property type="term" value="F:ATP binding"/>
    <property type="evidence" value="ECO:0007669"/>
    <property type="project" value="InterPro"/>
</dbReference>
<dbReference type="InterPro" id="IPR008269">
    <property type="entry name" value="Lon_proteolytic"/>
</dbReference>
<evidence type="ECO:0000256" key="1">
    <source>
        <dbReference type="ARBA" id="ARBA00022670"/>
    </source>
</evidence>
<dbReference type="Gene3D" id="3.30.230.10">
    <property type="match status" value="1"/>
</dbReference>
<keyword evidence="2" id="KW-0720">Serine protease</keyword>
<dbReference type="Pfam" id="PF20437">
    <property type="entry name" value="LonC_helical"/>
    <property type="match status" value="1"/>
</dbReference>
<dbReference type="GO" id="GO:0004176">
    <property type="term" value="F:ATP-dependent peptidase activity"/>
    <property type="evidence" value="ECO:0007669"/>
    <property type="project" value="UniProtKB-UniRule"/>
</dbReference>
<accession>A0A235CPC5</accession>
<reference evidence="4 6" key="1">
    <citation type="submission" date="2017-08" db="EMBL/GenBank/DDBJ databases">
        <title>Draft Genome Sequence of the Marine Bacterium Oceanimonas baumannii ATCC 700832.</title>
        <authorList>
            <person name="Mcclelland W.D."/>
            <person name="Brennan M.A."/>
            <person name="Trachtenberg A.M."/>
            <person name="Maclea K.S."/>
        </authorList>
    </citation>
    <scope>NUCLEOTIDE SEQUENCE [LARGE SCALE GENOMIC DNA]</scope>
    <source>
        <strain evidence="4 6">ATCC 700832</strain>
    </source>
</reference>
<dbReference type="InterPro" id="IPR027417">
    <property type="entry name" value="P-loop_NTPase"/>
</dbReference>
<dbReference type="AlphaFoldDB" id="A0A235CPC5"/>
<keyword evidence="2" id="KW-0378">Hydrolase</keyword>
<organism evidence="4 6">
    <name type="scientific">Oceanimonas baumannii</name>
    <dbReference type="NCBI Taxonomy" id="129578"/>
    <lineage>
        <taxon>Bacteria</taxon>
        <taxon>Pseudomonadati</taxon>
        <taxon>Pseudomonadota</taxon>
        <taxon>Gammaproteobacteria</taxon>
        <taxon>Aeromonadales</taxon>
        <taxon>Aeromonadaceae</taxon>
        <taxon>Oceanimonas</taxon>
    </lineage>
</organism>
<proteinExistence type="inferred from homology"/>
<dbReference type="GO" id="GO:0030163">
    <property type="term" value="P:protein catabolic process"/>
    <property type="evidence" value="ECO:0007669"/>
    <property type="project" value="InterPro"/>
</dbReference>
<dbReference type="SUPFAM" id="SSF54211">
    <property type="entry name" value="Ribosomal protein S5 domain 2-like"/>
    <property type="match status" value="1"/>
</dbReference>
<evidence type="ECO:0000313" key="5">
    <source>
        <dbReference type="EMBL" id="TDW62057.1"/>
    </source>
</evidence>
<dbReference type="GO" id="GO:0004252">
    <property type="term" value="F:serine-type endopeptidase activity"/>
    <property type="evidence" value="ECO:0007669"/>
    <property type="project" value="UniProtKB-UniRule"/>
</dbReference>